<comment type="caution">
    <text evidence="1">The sequence shown here is derived from an EMBL/GenBank/DDBJ whole genome shotgun (WGS) entry which is preliminary data.</text>
</comment>
<dbReference type="AlphaFoldDB" id="A0A8X6RB95"/>
<gene>
    <name evidence="1" type="ORF">TNCV_3167561</name>
</gene>
<protein>
    <submittedName>
        <fullName evidence="1">Uncharacterized protein</fullName>
    </submittedName>
</protein>
<dbReference type="Proteomes" id="UP000887159">
    <property type="component" value="Unassembled WGS sequence"/>
</dbReference>
<evidence type="ECO:0000313" key="2">
    <source>
        <dbReference type="Proteomes" id="UP000887159"/>
    </source>
</evidence>
<evidence type="ECO:0000313" key="1">
    <source>
        <dbReference type="EMBL" id="GFX90925.1"/>
    </source>
</evidence>
<proteinExistence type="predicted"/>
<accession>A0A8X6RB95</accession>
<name>A0A8X6RB95_TRICX</name>
<organism evidence="1 2">
    <name type="scientific">Trichonephila clavipes</name>
    <name type="common">Golden silk orbweaver</name>
    <name type="synonym">Nephila clavipes</name>
    <dbReference type="NCBI Taxonomy" id="2585209"/>
    <lineage>
        <taxon>Eukaryota</taxon>
        <taxon>Metazoa</taxon>
        <taxon>Ecdysozoa</taxon>
        <taxon>Arthropoda</taxon>
        <taxon>Chelicerata</taxon>
        <taxon>Arachnida</taxon>
        <taxon>Araneae</taxon>
        <taxon>Araneomorphae</taxon>
        <taxon>Entelegynae</taxon>
        <taxon>Araneoidea</taxon>
        <taxon>Nephilidae</taxon>
        <taxon>Trichonephila</taxon>
    </lineage>
</organism>
<keyword evidence="2" id="KW-1185">Reference proteome</keyword>
<reference evidence="1" key="1">
    <citation type="submission" date="2020-08" db="EMBL/GenBank/DDBJ databases">
        <title>Multicomponent nature underlies the extraordinary mechanical properties of spider dragline silk.</title>
        <authorList>
            <person name="Kono N."/>
            <person name="Nakamura H."/>
            <person name="Mori M."/>
            <person name="Yoshida Y."/>
            <person name="Ohtoshi R."/>
            <person name="Malay A.D."/>
            <person name="Moran D.A.P."/>
            <person name="Tomita M."/>
            <person name="Numata K."/>
            <person name="Arakawa K."/>
        </authorList>
    </citation>
    <scope>NUCLEOTIDE SEQUENCE</scope>
</reference>
<sequence length="163" mass="19148">MSIISCVNFELDWKIRFLFHPSPQRRGYFNDYSTFDNRLFNCAIEVEEIVDLSEEMNSDSDADIVDEIPIKTVKFFDALHCLETVKTYLMQQDKYLVGRYLLCMTVGSKESQEKSLSQKKKQESNYAQDITDMEYRRIHPMSVEQHYASSAEIIAFVDTRVKQ</sequence>
<dbReference type="EMBL" id="BMAU01021105">
    <property type="protein sequence ID" value="GFX90925.1"/>
    <property type="molecule type" value="Genomic_DNA"/>
</dbReference>